<evidence type="ECO:0000313" key="1">
    <source>
        <dbReference type="EMBL" id="CAL1361166.1"/>
    </source>
</evidence>
<protein>
    <submittedName>
        <fullName evidence="1">Uncharacterized protein</fullName>
    </submittedName>
</protein>
<sequence>MKEEQGVAISPTLSKDSLCIKEPSFEVNGPLQDPLTSSLQESAQTLENKNLEEVRAENEEFTIYKDTLSQKMEDDIPEVGDHEENFKILIKIHHRVESNLNRLFDEDPFAAFLESHEAVPSYLIQIGEYMSSSLYSYLYHMHNIQKSKWIFFLWH</sequence>
<name>A0AAV2CYJ0_9ROSI</name>
<gene>
    <name evidence="1" type="ORF">LTRI10_LOCUS8555</name>
</gene>
<accession>A0AAV2CYJ0</accession>
<reference evidence="1 2" key="1">
    <citation type="submission" date="2024-04" db="EMBL/GenBank/DDBJ databases">
        <authorList>
            <person name="Fracassetti M."/>
        </authorList>
    </citation>
    <scope>NUCLEOTIDE SEQUENCE [LARGE SCALE GENOMIC DNA]</scope>
</reference>
<evidence type="ECO:0000313" key="2">
    <source>
        <dbReference type="Proteomes" id="UP001497516"/>
    </source>
</evidence>
<dbReference type="Proteomes" id="UP001497516">
    <property type="component" value="Chromosome 10"/>
</dbReference>
<proteinExistence type="predicted"/>
<dbReference type="EMBL" id="OZ034814">
    <property type="protein sequence ID" value="CAL1361166.1"/>
    <property type="molecule type" value="Genomic_DNA"/>
</dbReference>
<organism evidence="1 2">
    <name type="scientific">Linum trigynum</name>
    <dbReference type="NCBI Taxonomy" id="586398"/>
    <lineage>
        <taxon>Eukaryota</taxon>
        <taxon>Viridiplantae</taxon>
        <taxon>Streptophyta</taxon>
        <taxon>Embryophyta</taxon>
        <taxon>Tracheophyta</taxon>
        <taxon>Spermatophyta</taxon>
        <taxon>Magnoliopsida</taxon>
        <taxon>eudicotyledons</taxon>
        <taxon>Gunneridae</taxon>
        <taxon>Pentapetalae</taxon>
        <taxon>rosids</taxon>
        <taxon>fabids</taxon>
        <taxon>Malpighiales</taxon>
        <taxon>Linaceae</taxon>
        <taxon>Linum</taxon>
    </lineage>
</organism>
<dbReference type="AlphaFoldDB" id="A0AAV2CYJ0"/>
<keyword evidence="2" id="KW-1185">Reference proteome</keyword>